<accession>S8ED57</accession>
<keyword evidence="3" id="KW-1185">Reference proteome</keyword>
<sequence>MELFYLIGSIVSTALTSSALSILILLRICFRRLYGRRRVEDYGSSSVRYYSGTVWHERRRPVRHSFSYPVRYALYDLGGAADVPEGHLSVEYCRLLCGTNGSVFLLTIPPSVGYEQNPLSVYYCYDVDGSTQVFRKCIAEVTNTPWGERVTFVFDPNSDLVAKPLHVSPFMACILLLKLFFFDMHGNWSMKTSDPGDSLHIVITVHHPSLGNYFSASLTARRVDSSSVDDHSMFFWLMPHKVAFWIYWHALKLLWKGVPFVPHPRCQTPTYREDALDRNEVLHSRNVQLMDSKTRCFEWRDAKWPWC</sequence>
<keyword evidence="1" id="KW-1133">Transmembrane helix</keyword>
<organism evidence="2 3">
    <name type="scientific">Genlisea aurea</name>
    <dbReference type="NCBI Taxonomy" id="192259"/>
    <lineage>
        <taxon>Eukaryota</taxon>
        <taxon>Viridiplantae</taxon>
        <taxon>Streptophyta</taxon>
        <taxon>Embryophyta</taxon>
        <taxon>Tracheophyta</taxon>
        <taxon>Spermatophyta</taxon>
        <taxon>Magnoliopsida</taxon>
        <taxon>eudicotyledons</taxon>
        <taxon>Gunneridae</taxon>
        <taxon>Pentapetalae</taxon>
        <taxon>asterids</taxon>
        <taxon>lamiids</taxon>
        <taxon>Lamiales</taxon>
        <taxon>Lentibulariaceae</taxon>
        <taxon>Genlisea</taxon>
    </lineage>
</organism>
<dbReference type="Pfam" id="PF07103">
    <property type="entry name" value="DUF1365"/>
    <property type="match status" value="2"/>
</dbReference>
<dbReference type="InterPro" id="IPR010775">
    <property type="entry name" value="DUF1365"/>
</dbReference>
<comment type="caution">
    <text evidence="2">The sequence shown here is derived from an EMBL/GenBank/DDBJ whole genome shotgun (WGS) entry which is preliminary data.</text>
</comment>
<dbReference type="AlphaFoldDB" id="S8ED57"/>
<dbReference type="EMBL" id="AUSU01001671">
    <property type="protein sequence ID" value="EPS70462.1"/>
    <property type="molecule type" value="Genomic_DNA"/>
</dbReference>
<evidence type="ECO:0000313" key="2">
    <source>
        <dbReference type="EMBL" id="EPS70462.1"/>
    </source>
</evidence>
<gene>
    <name evidence="2" type="ORF">M569_04301</name>
</gene>
<protein>
    <recommendedName>
        <fullName evidence="4">DUF1365 domain-containing protein</fullName>
    </recommendedName>
</protein>
<keyword evidence="1" id="KW-0472">Membrane</keyword>
<evidence type="ECO:0000313" key="3">
    <source>
        <dbReference type="Proteomes" id="UP000015453"/>
    </source>
</evidence>
<feature type="transmembrane region" description="Helical" evidence="1">
    <location>
        <begin position="6"/>
        <end position="30"/>
    </location>
</feature>
<dbReference type="PANTHER" id="PTHR33973:SF4">
    <property type="entry name" value="OS07G0153300 PROTEIN"/>
    <property type="match status" value="1"/>
</dbReference>
<dbReference type="Proteomes" id="UP000015453">
    <property type="component" value="Unassembled WGS sequence"/>
</dbReference>
<name>S8ED57_9LAMI</name>
<dbReference type="PANTHER" id="PTHR33973">
    <property type="entry name" value="OS07G0153300 PROTEIN"/>
    <property type="match status" value="1"/>
</dbReference>
<dbReference type="OrthoDB" id="3340520at2759"/>
<proteinExistence type="predicted"/>
<keyword evidence="1" id="KW-0812">Transmembrane</keyword>
<evidence type="ECO:0008006" key="4">
    <source>
        <dbReference type="Google" id="ProtNLM"/>
    </source>
</evidence>
<reference evidence="2 3" key="1">
    <citation type="journal article" date="2013" name="BMC Genomics">
        <title>The miniature genome of a carnivorous plant Genlisea aurea contains a low number of genes and short non-coding sequences.</title>
        <authorList>
            <person name="Leushkin E.V."/>
            <person name="Sutormin R.A."/>
            <person name="Nabieva E.R."/>
            <person name="Penin A.A."/>
            <person name="Kondrashov A.S."/>
            <person name="Logacheva M.D."/>
        </authorList>
    </citation>
    <scope>NUCLEOTIDE SEQUENCE [LARGE SCALE GENOMIC DNA]</scope>
</reference>
<evidence type="ECO:0000256" key="1">
    <source>
        <dbReference type="SAM" id="Phobius"/>
    </source>
</evidence>